<dbReference type="PROSITE" id="PS51421">
    <property type="entry name" value="RAS"/>
    <property type="match status" value="1"/>
</dbReference>
<keyword evidence="2" id="KW-0342">GTP-binding</keyword>
<dbReference type="InterPro" id="IPR027417">
    <property type="entry name" value="P-loop_NTPase"/>
</dbReference>
<evidence type="ECO:0000256" key="1">
    <source>
        <dbReference type="ARBA" id="ARBA00022741"/>
    </source>
</evidence>
<dbReference type="SMART" id="SM00175">
    <property type="entry name" value="RAB"/>
    <property type="match status" value="1"/>
</dbReference>
<dbReference type="GO" id="GO:0003924">
    <property type="term" value="F:GTPase activity"/>
    <property type="evidence" value="ECO:0007669"/>
    <property type="project" value="InterPro"/>
</dbReference>
<name>A0A9K3CTH8_9EUKA</name>
<sequence length="212" mass="23734">MDDTGPQLYTVKCLMVGPSQTGKTSLMRRFADDCFTTSPEATCRYGYRKKDVSVGNTTVRMEMWDLSGDERFLHMSKGLFRQAQCKMLVYDICSQTSFDRVPFWLDTILSYHATSPLPHPYVMLVGNKRDKEAGREVSTESGAAYAEASDILFTETSALEDISVASAFHSLCDWVCRDIEGGVVEAQHFGPQLIETEPALNDTDQFGNCFCQ</sequence>
<dbReference type="AlphaFoldDB" id="A0A9K3CTH8"/>
<dbReference type="GO" id="GO:0005525">
    <property type="term" value="F:GTP binding"/>
    <property type="evidence" value="ECO:0007669"/>
    <property type="project" value="UniProtKB-KW"/>
</dbReference>
<dbReference type="InterPro" id="IPR050227">
    <property type="entry name" value="Rab"/>
</dbReference>
<dbReference type="FunFam" id="3.40.50.300:FF:001447">
    <property type="entry name" value="Ras-related protein Rab-1B"/>
    <property type="match status" value="1"/>
</dbReference>
<dbReference type="PRINTS" id="PR00449">
    <property type="entry name" value="RASTRNSFRMNG"/>
</dbReference>
<evidence type="ECO:0000313" key="4">
    <source>
        <dbReference type="Proteomes" id="UP000265618"/>
    </source>
</evidence>
<dbReference type="EMBL" id="BDIP01000670">
    <property type="protein sequence ID" value="GIQ82356.1"/>
    <property type="molecule type" value="Genomic_DNA"/>
</dbReference>
<dbReference type="CDD" id="cd00154">
    <property type="entry name" value="Rab"/>
    <property type="match status" value="1"/>
</dbReference>
<keyword evidence="4" id="KW-1185">Reference proteome</keyword>
<gene>
    <name evidence="3" type="ORF">KIPB_003476</name>
</gene>
<dbReference type="SMART" id="SM00174">
    <property type="entry name" value="RHO"/>
    <property type="match status" value="1"/>
</dbReference>
<dbReference type="SMART" id="SM00173">
    <property type="entry name" value="RAS"/>
    <property type="match status" value="1"/>
</dbReference>
<dbReference type="PROSITE" id="PS51419">
    <property type="entry name" value="RAB"/>
    <property type="match status" value="1"/>
</dbReference>
<protein>
    <submittedName>
        <fullName evidence="3">Small GTPase superfamily, Rho type</fullName>
    </submittedName>
</protein>
<dbReference type="Pfam" id="PF00071">
    <property type="entry name" value="Ras"/>
    <property type="match status" value="1"/>
</dbReference>
<proteinExistence type="predicted"/>
<evidence type="ECO:0000313" key="3">
    <source>
        <dbReference type="EMBL" id="GIQ82356.1"/>
    </source>
</evidence>
<dbReference type="PANTHER" id="PTHR47977">
    <property type="entry name" value="RAS-RELATED PROTEIN RAB"/>
    <property type="match status" value="1"/>
</dbReference>
<accession>A0A9K3CTH8</accession>
<reference evidence="3 4" key="1">
    <citation type="journal article" date="2018" name="PLoS ONE">
        <title>The draft genome of Kipferlia bialata reveals reductive genome evolution in fornicate parasites.</title>
        <authorList>
            <person name="Tanifuji G."/>
            <person name="Takabayashi S."/>
            <person name="Kume K."/>
            <person name="Takagi M."/>
            <person name="Nakayama T."/>
            <person name="Kamikawa R."/>
            <person name="Inagaki Y."/>
            <person name="Hashimoto T."/>
        </authorList>
    </citation>
    <scope>NUCLEOTIDE SEQUENCE [LARGE SCALE GENOMIC DNA]</scope>
    <source>
        <strain evidence="3">NY0173</strain>
    </source>
</reference>
<dbReference type="NCBIfam" id="TIGR00231">
    <property type="entry name" value="small_GTP"/>
    <property type="match status" value="1"/>
</dbReference>
<dbReference type="Gene3D" id="3.40.50.300">
    <property type="entry name" value="P-loop containing nucleotide triphosphate hydrolases"/>
    <property type="match status" value="1"/>
</dbReference>
<dbReference type="InterPro" id="IPR001806">
    <property type="entry name" value="Small_GTPase"/>
</dbReference>
<dbReference type="Proteomes" id="UP000265618">
    <property type="component" value="Unassembled WGS sequence"/>
</dbReference>
<comment type="caution">
    <text evidence="3">The sequence shown here is derived from an EMBL/GenBank/DDBJ whole genome shotgun (WGS) entry which is preliminary data.</text>
</comment>
<dbReference type="InterPro" id="IPR005225">
    <property type="entry name" value="Small_GTP-bd"/>
</dbReference>
<evidence type="ECO:0000256" key="2">
    <source>
        <dbReference type="ARBA" id="ARBA00023134"/>
    </source>
</evidence>
<organism evidence="3 4">
    <name type="scientific">Kipferlia bialata</name>
    <dbReference type="NCBI Taxonomy" id="797122"/>
    <lineage>
        <taxon>Eukaryota</taxon>
        <taxon>Metamonada</taxon>
        <taxon>Carpediemonas-like organisms</taxon>
        <taxon>Kipferlia</taxon>
    </lineage>
</organism>
<keyword evidence="1" id="KW-0547">Nucleotide-binding</keyword>
<dbReference type="OrthoDB" id="9989112at2759"/>
<dbReference type="SUPFAM" id="SSF52540">
    <property type="entry name" value="P-loop containing nucleoside triphosphate hydrolases"/>
    <property type="match status" value="1"/>
</dbReference>